<dbReference type="PANTHER" id="PTHR31121:SF6">
    <property type="entry name" value="ALPHA-1,2 MANNOSYLTRANSFERASE KTR1"/>
    <property type="match status" value="1"/>
</dbReference>
<dbReference type="InterPro" id="IPR029044">
    <property type="entry name" value="Nucleotide-diphossugar_trans"/>
</dbReference>
<dbReference type="OrthoDB" id="439943at2759"/>
<dbReference type="EMBL" id="CAJNOR010000667">
    <property type="protein sequence ID" value="CAF0976588.1"/>
    <property type="molecule type" value="Genomic_DNA"/>
</dbReference>
<feature type="transmembrane region" description="Helical" evidence="3">
    <location>
        <begin position="12"/>
        <end position="33"/>
    </location>
</feature>
<dbReference type="GO" id="GO:0000026">
    <property type="term" value="F:alpha-1,2-mannosyltransferase activity"/>
    <property type="evidence" value="ECO:0007669"/>
    <property type="project" value="TreeGrafter"/>
</dbReference>
<dbReference type="EMBL" id="CAJNOJ010000040">
    <property type="protein sequence ID" value="CAF0929926.1"/>
    <property type="molecule type" value="Genomic_DNA"/>
</dbReference>
<dbReference type="GO" id="GO:0005794">
    <property type="term" value="C:Golgi apparatus"/>
    <property type="evidence" value="ECO:0007669"/>
    <property type="project" value="TreeGrafter"/>
</dbReference>
<keyword evidence="6" id="KW-1185">Reference proteome</keyword>
<reference evidence="5" key="1">
    <citation type="submission" date="2021-02" db="EMBL/GenBank/DDBJ databases">
        <authorList>
            <person name="Nowell W R."/>
        </authorList>
    </citation>
    <scope>NUCLEOTIDE SEQUENCE</scope>
</reference>
<accession>A0A814F4S4</accession>
<evidence type="ECO:0008006" key="7">
    <source>
        <dbReference type="Google" id="ProtNLM"/>
    </source>
</evidence>
<dbReference type="Proteomes" id="UP000663828">
    <property type="component" value="Unassembled WGS sequence"/>
</dbReference>
<keyword evidence="3" id="KW-0472">Membrane</keyword>
<evidence type="ECO:0000313" key="5">
    <source>
        <dbReference type="EMBL" id="CAF0976588.1"/>
    </source>
</evidence>
<dbReference type="AlphaFoldDB" id="A0A814F4S4"/>
<organism evidence="5 6">
    <name type="scientific">Adineta ricciae</name>
    <name type="common">Rotifer</name>
    <dbReference type="NCBI Taxonomy" id="249248"/>
    <lineage>
        <taxon>Eukaryota</taxon>
        <taxon>Metazoa</taxon>
        <taxon>Spiralia</taxon>
        <taxon>Gnathifera</taxon>
        <taxon>Rotifera</taxon>
        <taxon>Eurotatoria</taxon>
        <taxon>Bdelloidea</taxon>
        <taxon>Adinetida</taxon>
        <taxon>Adinetidae</taxon>
        <taxon>Adineta</taxon>
    </lineage>
</organism>
<keyword evidence="2" id="KW-0808">Transferase</keyword>
<sequence>MHPNLFRQKCLLTTISLAISYSILYYLILYSNINKKTFPVSKPLPYRGCIVSLIRSDKLVSLNRLLNMLNSLTLYFRNIHQYPIFLFHEPTLENDTKRQILYCASKLNIRFYEIHFNVTIPSNRSGYASMCQFWSYDIWFKYNILQSQCDYVMRFDDDSYLSNLTANDLFEEFHRNQLDYAYRVIYRDTNGIEFIRDNLRSFLATNKTRSGCIELMCSFLNGPYGYDGLAVYNNFFVIRLDLMYEHKVIERYLKQLIALDAFYRYRVGDANIQTICLLLIDKPVKISSMNFPYAHNVHGASDIGPTFGYFDTVALMWYFTMKTPNVTCKSVFIASRYTLTRRNV</sequence>
<protein>
    <recommendedName>
        <fullName evidence="7">Hexosyltransferase</fullName>
    </recommendedName>
</protein>
<dbReference type="SUPFAM" id="SSF53448">
    <property type="entry name" value="Nucleotide-diphospho-sugar transferases"/>
    <property type="match status" value="1"/>
</dbReference>
<dbReference type="Gene3D" id="3.90.550.10">
    <property type="entry name" value="Spore Coat Polysaccharide Biosynthesis Protein SpsA, Chain A"/>
    <property type="match status" value="1"/>
</dbReference>
<dbReference type="GO" id="GO:0016020">
    <property type="term" value="C:membrane"/>
    <property type="evidence" value="ECO:0007669"/>
    <property type="project" value="InterPro"/>
</dbReference>
<gene>
    <name evidence="4" type="ORF">EDS130_LOCUS11238</name>
    <name evidence="5" type="ORF">XAT740_LOCUS11955</name>
</gene>
<keyword evidence="3" id="KW-1133">Transmembrane helix</keyword>
<dbReference type="Proteomes" id="UP000663852">
    <property type="component" value="Unassembled WGS sequence"/>
</dbReference>
<evidence type="ECO:0000256" key="3">
    <source>
        <dbReference type="SAM" id="Phobius"/>
    </source>
</evidence>
<evidence type="ECO:0000313" key="4">
    <source>
        <dbReference type="EMBL" id="CAF0929926.1"/>
    </source>
</evidence>
<evidence type="ECO:0000313" key="6">
    <source>
        <dbReference type="Proteomes" id="UP000663828"/>
    </source>
</evidence>
<dbReference type="InterPro" id="IPR002685">
    <property type="entry name" value="Glyco_trans_15"/>
</dbReference>
<name>A0A814F4S4_ADIRI</name>
<dbReference type="GO" id="GO:0006487">
    <property type="term" value="P:protein N-linked glycosylation"/>
    <property type="evidence" value="ECO:0007669"/>
    <property type="project" value="TreeGrafter"/>
</dbReference>
<comment type="similarity">
    <text evidence="1">Belongs to the glycosyltransferase 15 family.</text>
</comment>
<dbReference type="GO" id="GO:0000032">
    <property type="term" value="P:cell wall mannoprotein biosynthetic process"/>
    <property type="evidence" value="ECO:0007669"/>
    <property type="project" value="TreeGrafter"/>
</dbReference>
<comment type="caution">
    <text evidence="5">The sequence shown here is derived from an EMBL/GenBank/DDBJ whole genome shotgun (WGS) entry which is preliminary data.</text>
</comment>
<proteinExistence type="inferred from homology"/>
<evidence type="ECO:0000256" key="2">
    <source>
        <dbReference type="ARBA" id="ARBA00022679"/>
    </source>
</evidence>
<keyword evidence="3" id="KW-0812">Transmembrane</keyword>
<evidence type="ECO:0000256" key="1">
    <source>
        <dbReference type="ARBA" id="ARBA00007677"/>
    </source>
</evidence>
<dbReference type="PANTHER" id="PTHR31121">
    <property type="entry name" value="ALPHA-1,2 MANNOSYLTRANSFERASE KTR1"/>
    <property type="match status" value="1"/>
</dbReference>